<dbReference type="InterPro" id="IPR051164">
    <property type="entry name" value="NmrA-like_oxidored"/>
</dbReference>
<evidence type="ECO:0000259" key="3">
    <source>
        <dbReference type="Pfam" id="PF05368"/>
    </source>
</evidence>
<dbReference type="GeneID" id="66100918"/>
<evidence type="ECO:0000313" key="5">
    <source>
        <dbReference type="Proteomes" id="UP000812287"/>
    </source>
</evidence>
<dbReference type="Proteomes" id="UP000812287">
    <property type="component" value="Unassembled WGS sequence"/>
</dbReference>
<dbReference type="Pfam" id="PF05368">
    <property type="entry name" value="NmrA"/>
    <property type="match status" value="1"/>
</dbReference>
<dbReference type="EMBL" id="MU250531">
    <property type="protein sequence ID" value="KAG7447885.1"/>
    <property type="molecule type" value="Genomic_DNA"/>
</dbReference>
<evidence type="ECO:0000313" key="4">
    <source>
        <dbReference type="EMBL" id="KAG7447885.1"/>
    </source>
</evidence>
<dbReference type="AlphaFoldDB" id="A0A9P7VWT0"/>
<gene>
    <name evidence="4" type="ORF">BT62DRAFT_1061753</name>
</gene>
<dbReference type="OrthoDB" id="2868448at2759"/>
<dbReference type="GO" id="GO:0005634">
    <property type="term" value="C:nucleus"/>
    <property type="evidence" value="ECO:0007669"/>
    <property type="project" value="TreeGrafter"/>
</dbReference>
<comment type="caution">
    <text evidence="4">The sequence shown here is derived from an EMBL/GenBank/DDBJ whole genome shotgun (WGS) entry which is preliminary data.</text>
</comment>
<proteinExistence type="inferred from homology"/>
<keyword evidence="2" id="KW-0521">NADP</keyword>
<protein>
    <submittedName>
        <fullName evidence="4">NAD(P)-binding protein</fullName>
    </submittedName>
</protein>
<dbReference type="Gene3D" id="3.40.50.720">
    <property type="entry name" value="NAD(P)-binding Rossmann-like Domain"/>
    <property type="match status" value="1"/>
</dbReference>
<reference evidence="4" key="1">
    <citation type="submission" date="2020-11" db="EMBL/GenBank/DDBJ databases">
        <title>Adaptations for nitrogen fixation in a non-lichenized fungal sporocarp promotes dispersal by wood-feeding termites.</title>
        <authorList>
            <consortium name="DOE Joint Genome Institute"/>
            <person name="Koch R.A."/>
            <person name="Yoon G."/>
            <person name="Arayal U."/>
            <person name="Lail K."/>
            <person name="Amirebrahimi M."/>
            <person name="Labutti K."/>
            <person name="Lipzen A."/>
            <person name="Riley R."/>
            <person name="Barry K."/>
            <person name="Henrissat B."/>
            <person name="Grigoriev I.V."/>
            <person name="Herr J.R."/>
            <person name="Aime M.C."/>
        </authorList>
    </citation>
    <scope>NUCLEOTIDE SEQUENCE</scope>
    <source>
        <strain evidence="4">MCA 3950</strain>
    </source>
</reference>
<dbReference type="RefSeq" id="XP_043041385.1">
    <property type="nucleotide sequence ID" value="XM_043178625.1"/>
</dbReference>
<keyword evidence="5" id="KW-1185">Reference proteome</keyword>
<dbReference type="InterPro" id="IPR036291">
    <property type="entry name" value="NAD(P)-bd_dom_sf"/>
</dbReference>
<name>A0A9P7VWT0_9AGAR</name>
<feature type="domain" description="NmrA-like" evidence="3">
    <location>
        <begin position="3"/>
        <end position="170"/>
    </location>
</feature>
<dbReference type="PANTHER" id="PTHR42748">
    <property type="entry name" value="NITROGEN METABOLITE REPRESSION PROTEIN NMRA FAMILY MEMBER"/>
    <property type="match status" value="1"/>
</dbReference>
<accession>A0A9P7VWT0</accession>
<dbReference type="SUPFAM" id="SSF51735">
    <property type="entry name" value="NAD(P)-binding Rossmann-fold domains"/>
    <property type="match status" value="1"/>
</dbReference>
<organism evidence="4 5">
    <name type="scientific">Guyanagaster necrorhizus</name>
    <dbReference type="NCBI Taxonomy" id="856835"/>
    <lineage>
        <taxon>Eukaryota</taxon>
        <taxon>Fungi</taxon>
        <taxon>Dikarya</taxon>
        <taxon>Basidiomycota</taxon>
        <taxon>Agaricomycotina</taxon>
        <taxon>Agaricomycetes</taxon>
        <taxon>Agaricomycetidae</taxon>
        <taxon>Agaricales</taxon>
        <taxon>Marasmiineae</taxon>
        <taxon>Physalacriaceae</taxon>
        <taxon>Guyanagaster</taxon>
    </lineage>
</organism>
<dbReference type="PANTHER" id="PTHR42748:SF28">
    <property type="entry name" value="NMRA-LIKE DOMAIN-CONTAINING PROTEIN"/>
    <property type="match status" value="1"/>
</dbReference>
<comment type="similarity">
    <text evidence="1">Belongs to the NmrA-type oxidoreductase family.</text>
</comment>
<sequence>MSHKHLVVFGATGQQGSSVVATFLKDKIYIVWAITRNPDSEKAEVLAASSAQIIMAELNDYKSILKKFEVHFWTPLPVDGLDEAFEREIQQSKNLANAAAATPILEHYVWSSLPSAAKGGVSVPHINSKAHIYEYIFSSLPALANKITVFWAGFYAENLGTFNHPVKLEEEGGSRILELWGEANGVGTVFIQKDVEEFSASCYTGPVVGRELALNMKYFEFAETWAKSGVVEVLRKEDLGIEDVELVSMKQAFERIDWSDILKA</sequence>
<evidence type="ECO:0000256" key="2">
    <source>
        <dbReference type="ARBA" id="ARBA00022857"/>
    </source>
</evidence>
<dbReference type="InterPro" id="IPR008030">
    <property type="entry name" value="NmrA-like"/>
</dbReference>
<evidence type="ECO:0000256" key="1">
    <source>
        <dbReference type="ARBA" id="ARBA00006328"/>
    </source>
</evidence>